<keyword evidence="4" id="KW-1185">Reference proteome</keyword>
<feature type="signal peptide" evidence="2">
    <location>
        <begin position="1"/>
        <end position="24"/>
    </location>
</feature>
<dbReference type="RefSeq" id="WP_340355794.1">
    <property type="nucleotide sequence ID" value="NZ_JBBKZU010000002.1"/>
</dbReference>
<dbReference type="SUPFAM" id="SSF53850">
    <property type="entry name" value="Periplasmic binding protein-like II"/>
    <property type="match status" value="1"/>
</dbReference>
<keyword evidence="2" id="KW-0732">Signal</keyword>
<dbReference type="EMBL" id="JBBKZU010000002">
    <property type="protein sequence ID" value="MEJ8810474.1"/>
    <property type="molecule type" value="Genomic_DNA"/>
</dbReference>
<organism evidence="3 4">
    <name type="scientific">Variovorax ureilyticus</name>
    <dbReference type="NCBI Taxonomy" id="1836198"/>
    <lineage>
        <taxon>Bacteria</taxon>
        <taxon>Pseudomonadati</taxon>
        <taxon>Pseudomonadota</taxon>
        <taxon>Betaproteobacteria</taxon>
        <taxon>Burkholderiales</taxon>
        <taxon>Comamonadaceae</taxon>
        <taxon>Variovorax</taxon>
    </lineage>
</organism>
<proteinExistence type="inferred from homology"/>
<accession>A0ABU8V9Y5</accession>
<protein>
    <submittedName>
        <fullName evidence="3">Tripartite tricarboxylate transporter substrate-binding protein</fullName>
    </submittedName>
</protein>
<dbReference type="Pfam" id="PF03401">
    <property type="entry name" value="TctC"/>
    <property type="match status" value="1"/>
</dbReference>
<dbReference type="Gene3D" id="3.40.190.150">
    <property type="entry name" value="Bordetella uptake gene, domain 1"/>
    <property type="match status" value="1"/>
</dbReference>
<evidence type="ECO:0000313" key="4">
    <source>
        <dbReference type="Proteomes" id="UP001365846"/>
    </source>
</evidence>
<evidence type="ECO:0000313" key="3">
    <source>
        <dbReference type="EMBL" id="MEJ8810474.1"/>
    </source>
</evidence>
<evidence type="ECO:0000256" key="2">
    <source>
        <dbReference type="SAM" id="SignalP"/>
    </source>
</evidence>
<dbReference type="PANTHER" id="PTHR42928">
    <property type="entry name" value="TRICARBOXYLATE-BINDING PROTEIN"/>
    <property type="match status" value="1"/>
</dbReference>
<feature type="chain" id="PRO_5045530953" evidence="2">
    <location>
        <begin position="25"/>
        <end position="329"/>
    </location>
</feature>
<dbReference type="Proteomes" id="UP001365846">
    <property type="component" value="Unassembled WGS sequence"/>
</dbReference>
<evidence type="ECO:0000256" key="1">
    <source>
        <dbReference type="ARBA" id="ARBA00006987"/>
    </source>
</evidence>
<comment type="similarity">
    <text evidence="1">Belongs to the UPF0065 (bug) family.</text>
</comment>
<sequence>MRNAIQPLLPLLFALCGGAMPAHALELDKTQCVAGAKPGGGFDVTCKLAQAGLLEGRYIQAPMRISYLPGGIGALAFNAFVTQRPAEPETLVAFSSGSLLNLGQGKFGPHDASDVRWVAGVAADYGVVIVAESSPFKTLKDLMTAIKADPSKIVFGAGGTVGSQDWIKSAMTARAAGVHHRNMRLVALEGGGEALMALQGNHVQVYTGDASETATRIAAGAPIRILAVMSEERLPGRLAQVPTAREAGFDLVWPIVRGFYVGPKVSDADYKAWVDVFTRMLASKPFEQLRSERGLYAFSMTGPELDAYVKRSVSSYRKVAEEFGLKVAR</sequence>
<dbReference type="PIRSF" id="PIRSF017082">
    <property type="entry name" value="YflP"/>
    <property type="match status" value="1"/>
</dbReference>
<dbReference type="Gene3D" id="3.40.190.10">
    <property type="entry name" value="Periplasmic binding protein-like II"/>
    <property type="match status" value="1"/>
</dbReference>
<dbReference type="InterPro" id="IPR042100">
    <property type="entry name" value="Bug_dom1"/>
</dbReference>
<dbReference type="PANTHER" id="PTHR42928:SF3">
    <property type="entry name" value="UPF0065 PROTEIN YFLP"/>
    <property type="match status" value="1"/>
</dbReference>
<reference evidence="3 4" key="1">
    <citation type="submission" date="2024-03" db="EMBL/GenBank/DDBJ databases">
        <title>Novel species of the genus Variovorax.</title>
        <authorList>
            <person name="Liu Q."/>
            <person name="Xin Y.-H."/>
        </authorList>
    </citation>
    <scope>NUCLEOTIDE SEQUENCE [LARGE SCALE GENOMIC DNA]</scope>
    <source>
        <strain evidence="3 4">KACC 18899</strain>
    </source>
</reference>
<dbReference type="CDD" id="cd07012">
    <property type="entry name" value="PBP2_Bug_TTT"/>
    <property type="match status" value="1"/>
</dbReference>
<dbReference type="InterPro" id="IPR005064">
    <property type="entry name" value="BUG"/>
</dbReference>
<name>A0ABU8V9Y5_9BURK</name>
<gene>
    <name evidence="3" type="ORF">WKW77_05295</name>
</gene>
<comment type="caution">
    <text evidence="3">The sequence shown here is derived from an EMBL/GenBank/DDBJ whole genome shotgun (WGS) entry which is preliminary data.</text>
</comment>